<dbReference type="AlphaFoldDB" id="A0AAP8QCF5"/>
<comment type="caution">
    <text evidence="1">The sequence shown here is derived from an EMBL/GenBank/DDBJ whole genome shotgun (WGS) entry which is preliminary data.</text>
</comment>
<gene>
    <name evidence="1" type="ORF">C4A77_14350</name>
</gene>
<sequence length="95" mass="11336">MIYDKIVQLLTHDESVIDIHRATCVARNTIYRIKRELESEIKGVVQVDAKVEKIAKIRMCLRIENNNKFVRGKGKVRESIENDLRYRYKMEIDRE</sequence>
<proteinExistence type="predicted"/>
<dbReference type="RefSeq" id="WP_104032285.1">
    <property type="nucleotide sequence ID" value="NZ_JANSGY010000004.1"/>
</dbReference>
<evidence type="ECO:0008006" key="3">
    <source>
        <dbReference type="Google" id="ProtNLM"/>
    </source>
</evidence>
<protein>
    <recommendedName>
        <fullName evidence="3">Helix-turn-helix domain-containing protein</fullName>
    </recommendedName>
</protein>
<reference evidence="1 2" key="1">
    <citation type="submission" date="2018-02" db="EMBL/GenBank/DDBJ databases">
        <title>Comparative analysis of genomes of three Brevibacillus laterosporus strains producers of potent antimicrobials isolated from silage.</title>
        <authorList>
            <person name="Kojic M."/>
            <person name="Miljkovic M."/>
            <person name="Studholme D."/>
            <person name="Filipic B."/>
        </authorList>
    </citation>
    <scope>NUCLEOTIDE SEQUENCE [LARGE SCALE GENOMIC DNA]</scope>
    <source>
        <strain evidence="1 2">BGSP11</strain>
    </source>
</reference>
<evidence type="ECO:0000313" key="2">
    <source>
        <dbReference type="Proteomes" id="UP000239759"/>
    </source>
</evidence>
<evidence type="ECO:0000313" key="1">
    <source>
        <dbReference type="EMBL" id="PPB01990.1"/>
    </source>
</evidence>
<organism evidence="1 2">
    <name type="scientific">Brevibacillus laterosporus</name>
    <name type="common">Bacillus laterosporus</name>
    <dbReference type="NCBI Taxonomy" id="1465"/>
    <lineage>
        <taxon>Bacteria</taxon>
        <taxon>Bacillati</taxon>
        <taxon>Bacillota</taxon>
        <taxon>Bacilli</taxon>
        <taxon>Bacillales</taxon>
        <taxon>Paenibacillaceae</taxon>
        <taxon>Brevibacillus</taxon>
    </lineage>
</organism>
<dbReference type="Proteomes" id="UP000239759">
    <property type="component" value="Unassembled WGS sequence"/>
</dbReference>
<dbReference type="Gene3D" id="1.10.10.60">
    <property type="entry name" value="Homeodomain-like"/>
    <property type="match status" value="1"/>
</dbReference>
<name>A0AAP8QCF5_BRELA</name>
<dbReference type="EMBL" id="PRKQ01000016">
    <property type="protein sequence ID" value="PPB01990.1"/>
    <property type="molecule type" value="Genomic_DNA"/>
</dbReference>
<accession>A0AAP8QCF5</accession>